<name>A0A804NBY7_MAIZE</name>
<dbReference type="InParanoid" id="A0A804NBY7"/>
<evidence type="ECO:0000256" key="1">
    <source>
        <dbReference type="SAM" id="MobiDB-lite"/>
    </source>
</evidence>
<dbReference type="Gene3D" id="1.20.120.160">
    <property type="entry name" value="HPT domain"/>
    <property type="match status" value="1"/>
</dbReference>
<reference evidence="2" key="3">
    <citation type="submission" date="2021-05" db="UniProtKB">
        <authorList>
            <consortium name="EnsemblPlants"/>
        </authorList>
    </citation>
    <scope>IDENTIFICATION</scope>
    <source>
        <strain evidence="2">cv. B73</strain>
    </source>
</reference>
<protein>
    <submittedName>
        <fullName evidence="2">Uncharacterized protein</fullName>
    </submittedName>
</protein>
<reference evidence="3" key="1">
    <citation type="submission" date="2015-12" db="EMBL/GenBank/DDBJ databases">
        <title>Update maize B73 reference genome by single molecule sequencing technologies.</title>
        <authorList>
            <consortium name="Maize Genome Sequencing Project"/>
            <person name="Ware D."/>
        </authorList>
    </citation>
    <scope>NUCLEOTIDE SEQUENCE [LARGE SCALE GENOMIC DNA]</scope>
    <source>
        <strain evidence="3">cv. B73</strain>
    </source>
</reference>
<dbReference type="Gramene" id="Zm00001eb150200_T001">
    <property type="protein sequence ID" value="Zm00001eb150200_P001"/>
    <property type="gene ID" value="Zm00001eb150200"/>
</dbReference>
<proteinExistence type="predicted"/>
<feature type="region of interest" description="Disordered" evidence="1">
    <location>
        <begin position="124"/>
        <end position="143"/>
    </location>
</feature>
<sequence>MPGFIANVVTHFCEWIISDLASLLEHPIMDFDKVDPYVHQLKGSTPVSASTHAMPPPAPARVVPRLAFVTFSAPTPLLCLRLAAPRSVLLLKLAPPAPKFFDLNGGGVWVRLTNAGAVVTSSPPLDEVKKHGRPNGSNSKKTCASSWRRKAQSLYQTCSNRKHTQSLEFIIEQILKYNSR</sequence>
<accession>A0A804NBY7</accession>
<dbReference type="GO" id="GO:0000160">
    <property type="term" value="P:phosphorelay signal transduction system"/>
    <property type="evidence" value="ECO:0007669"/>
    <property type="project" value="InterPro"/>
</dbReference>
<dbReference type="AlphaFoldDB" id="A0A804NBY7"/>
<evidence type="ECO:0000313" key="2">
    <source>
        <dbReference type="EnsemblPlants" id="Zm00001eb150200_P001"/>
    </source>
</evidence>
<evidence type="ECO:0000313" key="3">
    <source>
        <dbReference type="Proteomes" id="UP000007305"/>
    </source>
</evidence>
<dbReference type="InterPro" id="IPR036641">
    <property type="entry name" value="HPT_dom_sf"/>
</dbReference>
<keyword evidence="3" id="KW-1185">Reference proteome</keyword>
<dbReference type="Proteomes" id="UP000007305">
    <property type="component" value="Chromosome 3"/>
</dbReference>
<organism evidence="2 3">
    <name type="scientific">Zea mays</name>
    <name type="common">Maize</name>
    <dbReference type="NCBI Taxonomy" id="4577"/>
    <lineage>
        <taxon>Eukaryota</taxon>
        <taxon>Viridiplantae</taxon>
        <taxon>Streptophyta</taxon>
        <taxon>Embryophyta</taxon>
        <taxon>Tracheophyta</taxon>
        <taxon>Spermatophyta</taxon>
        <taxon>Magnoliopsida</taxon>
        <taxon>Liliopsida</taxon>
        <taxon>Poales</taxon>
        <taxon>Poaceae</taxon>
        <taxon>PACMAD clade</taxon>
        <taxon>Panicoideae</taxon>
        <taxon>Andropogonodae</taxon>
        <taxon>Andropogoneae</taxon>
        <taxon>Tripsacinae</taxon>
        <taxon>Zea</taxon>
    </lineage>
</organism>
<dbReference type="EnsemblPlants" id="Zm00001eb150200_T001">
    <property type="protein sequence ID" value="Zm00001eb150200_P001"/>
    <property type="gene ID" value="Zm00001eb150200"/>
</dbReference>
<reference evidence="2" key="2">
    <citation type="submission" date="2019-07" db="EMBL/GenBank/DDBJ databases">
        <authorList>
            <person name="Seetharam A."/>
            <person name="Woodhouse M."/>
            <person name="Cannon E."/>
        </authorList>
    </citation>
    <scope>NUCLEOTIDE SEQUENCE [LARGE SCALE GENOMIC DNA]</scope>
    <source>
        <strain evidence="2">cv. B73</strain>
    </source>
</reference>